<protein>
    <submittedName>
        <fullName evidence="7">CDP-glycerol glycerophosphotransferase family protein</fullName>
    </submittedName>
</protein>
<evidence type="ECO:0000256" key="6">
    <source>
        <dbReference type="ARBA" id="ARBA00023136"/>
    </source>
</evidence>
<evidence type="ECO:0000313" key="8">
    <source>
        <dbReference type="Proteomes" id="UP000826793"/>
    </source>
</evidence>
<evidence type="ECO:0000256" key="4">
    <source>
        <dbReference type="ARBA" id="ARBA00022679"/>
    </source>
</evidence>
<dbReference type="PANTHER" id="PTHR37316">
    <property type="entry name" value="TEICHOIC ACID GLYCEROL-PHOSPHATE PRIMASE"/>
    <property type="match status" value="1"/>
</dbReference>
<comment type="similarity">
    <text evidence="2">Belongs to the CDP-glycerol glycerophosphotransferase family.</text>
</comment>
<dbReference type="InterPro" id="IPR051612">
    <property type="entry name" value="Teichoic_Acid_Biosynth"/>
</dbReference>
<keyword evidence="6" id="KW-0472">Membrane</keyword>
<dbReference type="Gene3D" id="3.40.50.12580">
    <property type="match status" value="1"/>
</dbReference>
<dbReference type="AlphaFoldDB" id="A0A9D2SF75"/>
<dbReference type="PANTHER" id="PTHR37316:SF3">
    <property type="entry name" value="TEICHOIC ACID GLYCEROL-PHOSPHATE TRANSFERASE"/>
    <property type="match status" value="1"/>
</dbReference>
<keyword evidence="5" id="KW-0777">Teichoic acid biosynthesis</keyword>
<dbReference type="GO" id="GO:0047355">
    <property type="term" value="F:CDP-glycerol glycerophosphotransferase activity"/>
    <property type="evidence" value="ECO:0007669"/>
    <property type="project" value="InterPro"/>
</dbReference>
<accession>A0A9D2SF75</accession>
<comment type="caution">
    <text evidence="7">The sequence shown here is derived from an EMBL/GenBank/DDBJ whole genome shotgun (WGS) entry which is preliminary data.</text>
</comment>
<organism evidence="7 8">
    <name type="scientific">Candidatus Acutalibacter pullicola</name>
    <dbReference type="NCBI Taxonomy" id="2838417"/>
    <lineage>
        <taxon>Bacteria</taxon>
        <taxon>Bacillati</taxon>
        <taxon>Bacillota</taxon>
        <taxon>Clostridia</taxon>
        <taxon>Eubacteriales</taxon>
        <taxon>Acutalibacteraceae</taxon>
        <taxon>Acutalibacter</taxon>
    </lineage>
</organism>
<reference evidence="7" key="1">
    <citation type="journal article" date="2021" name="PeerJ">
        <title>Extensive microbial diversity within the chicken gut microbiome revealed by metagenomics and culture.</title>
        <authorList>
            <person name="Gilroy R."/>
            <person name="Ravi A."/>
            <person name="Getino M."/>
            <person name="Pursley I."/>
            <person name="Horton D.L."/>
            <person name="Alikhan N.F."/>
            <person name="Baker D."/>
            <person name="Gharbi K."/>
            <person name="Hall N."/>
            <person name="Watson M."/>
            <person name="Adriaenssens E.M."/>
            <person name="Foster-Nyarko E."/>
            <person name="Jarju S."/>
            <person name="Secka A."/>
            <person name="Antonio M."/>
            <person name="Oren A."/>
            <person name="Chaudhuri R.R."/>
            <person name="La Ragione R."/>
            <person name="Hildebrand F."/>
            <person name="Pallen M.J."/>
        </authorList>
    </citation>
    <scope>NUCLEOTIDE SEQUENCE</scope>
    <source>
        <strain evidence="7">CHK185-1770</strain>
    </source>
</reference>
<evidence type="ECO:0000313" key="7">
    <source>
        <dbReference type="EMBL" id="HJB98520.1"/>
    </source>
</evidence>
<gene>
    <name evidence="7" type="ORF">H9710_08075</name>
</gene>
<comment type="subcellular location">
    <subcellularLocation>
        <location evidence="1">Cell membrane</location>
        <topology evidence="1">Peripheral membrane protein</topology>
    </subcellularLocation>
</comment>
<evidence type="ECO:0000256" key="1">
    <source>
        <dbReference type="ARBA" id="ARBA00004202"/>
    </source>
</evidence>
<dbReference type="SUPFAM" id="SSF53756">
    <property type="entry name" value="UDP-Glycosyltransferase/glycogen phosphorylase"/>
    <property type="match status" value="1"/>
</dbReference>
<keyword evidence="3" id="KW-1003">Cell membrane</keyword>
<dbReference type="Proteomes" id="UP000826793">
    <property type="component" value="Unassembled WGS sequence"/>
</dbReference>
<keyword evidence="4" id="KW-0808">Transferase</keyword>
<dbReference type="GO" id="GO:0005886">
    <property type="term" value="C:plasma membrane"/>
    <property type="evidence" value="ECO:0007669"/>
    <property type="project" value="UniProtKB-SubCell"/>
</dbReference>
<dbReference type="Gene3D" id="3.40.50.11820">
    <property type="match status" value="1"/>
</dbReference>
<reference evidence="7" key="2">
    <citation type="submission" date="2021-04" db="EMBL/GenBank/DDBJ databases">
        <authorList>
            <person name="Gilroy R."/>
        </authorList>
    </citation>
    <scope>NUCLEOTIDE SEQUENCE</scope>
    <source>
        <strain evidence="7">CHK185-1770</strain>
    </source>
</reference>
<dbReference type="InterPro" id="IPR043148">
    <property type="entry name" value="TagF_C"/>
</dbReference>
<dbReference type="EMBL" id="DWXG01000063">
    <property type="protein sequence ID" value="HJB98520.1"/>
    <property type="molecule type" value="Genomic_DNA"/>
</dbReference>
<name>A0A9D2SF75_9FIRM</name>
<evidence type="ECO:0000256" key="5">
    <source>
        <dbReference type="ARBA" id="ARBA00022944"/>
    </source>
</evidence>
<dbReference type="InterPro" id="IPR043149">
    <property type="entry name" value="TagF_N"/>
</dbReference>
<proteinExistence type="inferred from homology"/>
<dbReference type="GO" id="GO:0019350">
    <property type="term" value="P:teichoic acid biosynthetic process"/>
    <property type="evidence" value="ECO:0007669"/>
    <property type="project" value="UniProtKB-KW"/>
</dbReference>
<dbReference type="InterPro" id="IPR007554">
    <property type="entry name" value="Glycerophosphate_synth"/>
</dbReference>
<dbReference type="Pfam" id="PF04464">
    <property type="entry name" value="Glyphos_transf"/>
    <property type="match status" value="1"/>
</dbReference>
<evidence type="ECO:0000256" key="3">
    <source>
        <dbReference type="ARBA" id="ARBA00022475"/>
    </source>
</evidence>
<evidence type="ECO:0000256" key="2">
    <source>
        <dbReference type="ARBA" id="ARBA00010488"/>
    </source>
</evidence>
<sequence length="382" mass="43616">MGSVQTIVRKVLRNSLWQVLSLLPKDANKAVCQSFYGRGYSDSPKAIAEELRARGWKVYWTVKGEAEAASLPPGVTPLAVESPRAIYHLCTAGVWVDNCRKWAYTQKRGNTCYVQTWHGFPLKRIEGDAADALPPDYLRAAQKDSRMGDLFLSNSRFLTEIYRRGFWYGGEVLEQGFPRNDLLAQLHPELREKVRRALGLPPEKRLLLYAPTFRKDKGLAAYDMDYARCVRALEQRFGGEWLLLAKLHPNIAEKAAQMNLDPQVVRNASDYPDIQELYLACDALITDYSSVMFDYMVTGKPCFLYVNDLAAYKSDRNFYYDIDKLPFARAENNDQLEAALLEFDPQEQARRTEAFCREFGLVESGTAAVQTVDYLEQRRKKG</sequence>